<dbReference type="InterPro" id="IPR015048">
    <property type="entry name" value="DUF1899"/>
</dbReference>
<dbReference type="VEuPathDB" id="AmoebaDB:EHI5A_127690"/>
<evidence type="ECO:0000256" key="4">
    <source>
        <dbReference type="ARBA" id="ARBA00022574"/>
    </source>
</evidence>
<proteinExistence type="inferred from homology"/>
<dbReference type="PANTHER" id="PTHR10856">
    <property type="entry name" value="CORONIN"/>
    <property type="match status" value="1"/>
</dbReference>
<dbReference type="VEuPathDB" id="AmoebaDB:EHI7A_125520"/>
<name>A0A5K1V2Y4_ENTHI</name>
<keyword evidence="3" id="KW-0963">Cytoplasm</keyword>
<dbReference type="GO" id="GO:0005829">
    <property type="term" value="C:cytosol"/>
    <property type="evidence" value="ECO:0007669"/>
    <property type="project" value="EnsemblProtists"/>
</dbReference>
<evidence type="ECO:0000259" key="10">
    <source>
        <dbReference type="SMART" id="SM01166"/>
    </source>
</evidence>
<dbReference type="Pfam" id="PF16300">
    <property type="entry name" value="WD40_4"/>
    <property type="match status" value="2"/>
</dbReference>
<dbReference type="SUPFAM" id="SSF50978">
    <property type="entry name" value="WD40 repeat-like"/>
    <property type="match status" value="1"/>
</dbReference>
<dbReference type="SMART" id="SM01167">
    <property type="entry name" value="DUF1900"/>
    <property type="match status" value="2"/>
</dbReference>
<dbReference type="GO" id="GO:0031252">
    <property type="term" value="C:cell leading edge"/>
    <property type="evidence" value="ECO:0007669"/>
    <property type="project" value="EnsemblProtists"/>
</dbReference>
<evidence type="ECO:0000256" key="6">
    <source>
        <dbReference type="ARBA" id="ARBA00023203"/>
    </source>
</evidence>
<evidence type="ECO:0000256" key="1">
    <source>
        <dbReference type="ARBA" id="ARBA00004496"/>
    </source>
</evidence>
<dbReference type="PANTHER" id="PTHR10856:SF20">
    <property type="entry name" value="CORONIN-7"/>
    <property type="match status" value="1"/>
</dbReference>
<dbReference type="GO" id="GO:0031589">
    <property type="term" value="P:cell-substrate adhesion"/>
    <property type="evidence" value="ECO:0007669"/>
    <property type="project" value="EnsemblProtists"/>
</dbReference>
<dbReference type="InterPro" id="IPR015505">
    <property type="entry name" value="Coronin"/>
</dbReference>
<gene>
    <name evidence="11" type="ORF">CL6EHI_082080</name>
</gene>
<dbReference type="InterPro" id="IPR019775">
    <property type="entry name" value="WD40_repeat_CS"/>
</dbReference>
<feature type="repeat" description="WD" evidence="7">
    <location>
        <begin position="123"/>
        <end position="164"/>
    </location>
</feature>
<dbReference type="Gene3D" id="2.130.10.10">
    <property type="entry name" value="YVTN repeat-like/Quinoprotein amine dehydrogenase"/>
    <property type="match status" value="2"/>
</dbReference>
<dbReference type="VEuPathDB" id="AmoebaDB:EHI_082080"/>
<dbReference type="GO" id="GO:0006909">
    <property type="term" value="P:phagocytosis"/>
    <property type="evidence" value="ECO:0007669"/>
    <property type="project" value="EnsemblProtists"/>
</dbReference>
<evidence type="ECO:0000256" key="9">
    <source>
        <dbReference type="SAM" id="MobiDB-lite"/>
    </source>
</evidence>
<dbReference type="InterPro" id="IPR015943">
    <property type="entry name" value="WD40/YVTN_repeat-like_dom_sf"/>
</dbReference>
<evidence type="ECO:0000256" key="8">
    <source>
        <dbReference type="RuleBase" id="RU280818"/>
    </source>
</evidence>
<accession>A0A5K1V2Y4</accession>
<dbReference type="PROSITE" id="PS00678">
    <property type="entry name" value="WD_REPEATS_1"/>
    <property type="match status" value="1"/>
</dbReference>
<dbReference type="SMART" id="SM01166">
    <property type="entry name" value="DUF1899"/>
    <property type="match status" value="2"/>
</dbReference>
<reference evidence="11 12" key="1">
    <citation type="submission" date="2016-05" db="EMBL/GenBank/DDBJ databases">
        <title>First whole genome sequencing of Entamoeba histolytica HM1:IMSS-clone-6.</title>
        <authorList>
            <person name="Mukherjee Avik.K."/>
            <person name="Izumyama S."/>
            <person name="Nakada-Tsukui K."/>
            <person name="Nozaki T."/>
        </authorList>
    </citation>
    <scope>NUCLEOTIDE SEQUENCE [LARGE SCALE GENOMIC DNA]</scope>
    <source>
        <strain evidence="11 12">HM1:IMSS clone 6</strain>
    </source>
</reference>
<keyword evidence="4 7" id="KW-0853">WD repeat</keyword>
<dbReference type="OMA" id="TIMYMEV"/>
<dbReference type="PROSITE" id="PS50294">
    <property type="entry name" value="WD_REPEATS_REGION"/>
    <property type="match status" value="1"/>
</dbReference>
<protein>
    <recommendedName>
        <fullName evidence="8">Coronin</fullName>
    </recommendedName>
</protein>
<dbReference type="InterPro" id="IPR036322">
    <property type="entry name" value="WD40_repeat_dom_sf"/>
</dbReference>
<dbReference type="GO" id="GO:0001667">
    <property type="term" value="P:ameboidal-type cell migration"/>
    <property type="evidence" value="ECO:0007669"/>
    <property type="project" value="EnsemblProtists"/>
</dbReference>
<evidence type="ECO:0000256" key="2">
    <source>
        <dbReference type="ARBA" id="ARBA00009482"/>
    </source>
</evidence>
<dbReference type="AlphaFoldDB" id="A0A5K1V2Y4"/>
<comment type="similarity">
    <text evidence="2 8">Belongs to the WD repeat coronin family.</text>
</comment>
<dbReference type="Pfam" id="PF08953">
    <property type="entry name" value="DUF1899"/>
    <property type="match status" value="2"/>
</dbReference>
<keyword evidence="6" id="KW-0009">Actin-binding</keyword>
<dbReference type="SMART" id="SM00320">
    <property type="entry name" value="WD40"/>
    <property type="match status" value="7"/>
</dbReference>
<dbReference type="Pfam" id="PF00400">
    <property type="entry name" value="WD40"/>
    <property type="match status" value="3"/>
</dbReference>
<keyword evidence="5 8" id="KW-0677">Repeat</keyword>
<dbReference type="VEuPathDB" id="AmoebaDB:EHI8A_134360"/>
<dbReference type="GO" id="GO:0120320">
    <property type="term" value="P:lateral pseudopodium retraction"/>
    <property type="evidence" value="ECO:0007669"/>
    <property type="project" value="EnsemblProtists"/>
</dbReference>
<dbReference type="GO" id="GO:0001891">
    <property type="term" value="C:phagocytic cup"/>
    <property type="evidence" value="ECO:0007669"/>
    <property type="project" value="EnsemblProtists"/>
</dbReference>
<dbReference type="SUPFAM" id="SSF101908">
    <property type="entry name" value="Putative isomerase YbhE"/>
    <property type="match status" value="1"/>
</dbReference>
<comment type="subcellular location">
    <subcellularLocation>
        <location evidence="1">Cytoplasm</location>
    </subcellularLocation>
</comment>
<evidence type="ECO:0000313" key="12">
    <source>
        <dbReference type="Proteomes" id="UP000078387"/>
    </source>
</evidence>
<dbReference type="VEuPathDB" id="AmoebaDB:KM1_194040"/>
<dbReference type="GO" id="GO:0009617">
    <property type="term" value="P:response to bacterium"/>
    <property type="evidence" value="ECO:0007669"/>
    <property type="project" value="EnsemblProtists"/>
</dbReference>
<evidence type="ECO:0000256" key="7">
    <source>
        <dbReference type="PROSITE-ProRule" id="PRU00221"/>
    </source>
</evidence>
<evidence type="ECO:0000313" key="11">
    <source>
        <dbReference type="EMBL" id="GAT96808.1"/>
    </source>
</evidence>
<dbReference type="PROSITE" id="PS50082">
    <property type="entry name" value="WD_REPEATS_2"/>
    <property type="match status" value="1"/>
</dbReference>
<organism evidence="11 12">
    <name type="scientific">Entamoeba histolytica</name>
    <dbReference type="NCBI Taxonomy" id="5759"/>
    <lineage>
        <taxon>Eukaryota</taxon>
        <taxon>Amoebozoa</taxon>
        <taxon>Evosea</taxon>
        <taxon>Archamoebae</taxon>
        <taxon>Mastigamoebida</taxon>
        <taxon>Entamoebidae</taxon>
        <taxon>Entamoeba</taxon>
    </lineage>
</organism>
<dbReference type="Proteomes" id="UP000078387">
    <property type="component" value="Unassembled WGS sequence"/>
</dbReference>
<evidence type="ECO:0000256" key="3">
    <source>
        <dbReference type="ARBA" id="ARBA00022490"/>
    </source>
</evidence>
<feature type="domain" description="DUF1899" evidence="10">
    <location>
        <begin position="446"/>
        <end position="507"/>
    </location>
</feature>
<dbReference type="FunFam" id="2.130.10.10:FF:001482">
    <property type="entry name" value="Coronin"/>
    <property type="match status" value="1"/>
</dbReference>
<feature type="domain" description="DUF1899" evidence="10">
    <location>
        <begin position="1"/>
        <end position="64"/>
    </location>
</feature>
<sequence>MFKTSKYKHLQCQDYKSDCWYPDIRTSDGGAEVTMIAGTSTYLALNWKSTGAGVIGCIPLNNTNKRKEDPLFCKGHSGSIIDIIACPFNDNLIFSSSQDCTVKGWNLPFPTKLGETITPSFSLQGHKKKVDVIAHHYAAPLIASAGSDNLIKLWDYQNQNEVCSIGTKDICYSLSWSYEGDVIVSMGKDKKLNVIDFRQGKIVKEYQAHEGNKLSCGRFVNKNSPFIFTVGFDRMQNRQFGIFDLRQDKPCCIKPFPSSSSICKPIVDIDTSLIYLCGRGDSIIKVYEFDSTNKNYISELTQQNAGESLKGIALLPKRAVHVHDCEINTLLRVGNNKVSKNGSYVIRRASTKYQSDLYPESIWVGANQTVEEFMKGENKKPKEVSLECIFDSKGALDAAYEPEDIKEQKKIEKEKKETEEREKKEKEEELKRIEEEKNRVVHKAPKIIRSTHFRHINTRAFNKNTNIIDCKVNTNNSQSLIKVNTKWVGIPWTGIGKVAVWPLEKSGKMIDPIFCDNGGNINDFTFDPFDDNILYIGGEDGKIKVFSIAPEGATKIKEVQAHNRKINGLYVNPFVKNCVISIGTEPCLKVWDIEKGESLFDVTGFGDNINNISFSWDGERIAVSCKDHIVRIINCRNGNIESQCEVPQNGGKGFLVCWCGRIEKLFTVGFNKMSQRGYSLIDIKDNMKVINTTVIDTESSILTPVYDEDLNVCYLIGRGAKTMHCFEITDESPFVHSLNISTFNDVVYGFDKFHKQCCDVKKAEIMHLVLLNGEPPSVISQTSVYVPRVRLEYFQDDIYPETRKNEAVYTIEEWMNGIQKDIPYISLQPEGMKKLSEAPAENERAKYSYEQERKRIEKEEEEKRNAAIFDRVFERMNEKRDTFDPIEDDSESWSDD</sequence>
<dbReference type="EMBL" id="BDEQ01000001">
    <property type="protein sequence ID" value="GAT96808.1"/>
    <property type="molecule type" value="Genomic_DNA"/>
</dbReference>
<comment type="caution">
    <text evidence="11">The sequence shown here is derived from an EMBL/GenBank/DDBJ whole genome shotgun (WGS) entry which is preliminary data.</text>
</comment>
<feature type="region of interest" description="Disordered" evidence="9">
    <location>
        <begin position="411"/>
        <end position="430"/>
    </location>
</feature>
<dbReference type="GO" id="GO:0030864">
    <property type="term" value="C:cortical actin cytoskeleton"/>
    <property type="evidence" value="ECO:0007669"/>
    <property type="project" value="EnsemblProtists"/>
</dbReference>
<evidence type="ECO:0000256" key="5">
    <source>
        <dbReference type="ARBA" id="ARBA00022737"/>
    </source>
</evidence>
<dbReference type="GO" id="GO:0051015">
    <property type="term" value="F:actin filament binding"/>
    <property type="evidence" value="ECO:0007669"/>
    <property type="project" value="EnsemblProtists"/>
</dbReference>
<dbReference type="GO" id="GO:0030835">
    <property type="term" value="P:negative regulation of actin filament depolymerization"/>
    <property type="evidence" value="ECO:0007669"/>
    <property type="project" value="EnsemblProtists"/>
</dbReference>
<dbReference type="InterPro" id="IPR001680">
    <property type="entry name" value="WD40_rpt"/>
</dbReference>
<dbReference type="GO" id="GO:0030866">
    <property type="term" value="P:cortical actin cytoskeleton organization"/>
    <property type="evidence" value="ECO:0007669"/>
    <property type="project" value="EnsemblProtists"/>
</dbReference>